<gene>
    <name evidence="1" type="ORF">ACOF00016_LOCUS14713</name>
    <name evidence="2" type="ORF">ACOF00016_LOCUS14714</name>
</gene>
<protein>
    <submittedName>
        <fullName evidence="1">Uncharacterized protein</fullName>
    </submittedName>
</protein>
<proteinExistence type="predicted"/>
<dbReference type="EMBL" id="HBIM01019371">
    <property type="protein sequence ID" value="CAE0417827.1"/>
    <property type="molecule type" value="Transcribed_RNA"/>
</dbReference>
<accession>A0A6S8MZI5</accession>
<dbReference type="EMBL" id="HBIM01019370">
    <property type="protein sequence ID" value="CAE0417826.1"/>
    <property type="molecule type" value="Transcribed_RNA"/>
</dbReference>
<name>A0A6S8MZI5_9STRA</name>
<sequence>MAKAPAVETTQRSTTLPISPGSRSTFNWTDVDFSKKANCGWHKCFWPSISDNNTGYLVASRTKLYRMKKAVDTVLDLETKYGINHFHKALTKDTVADEFGDFLNSLVHQPARESKGQAAKPVFVEKHKKSTLPDLRLAIETVRMAPDNVLFFGETNSNLLLVIEQLSAFREQIPDKDAYSWMLFQHYKKLKDIFAVKPEIALDFQALVDSEGKLYFIDLDGHVNLERKLRKDQIQCRAKRALDLFIDVMLNLTDTKEIQVEKRPACL</sequence>
<reference evidence="1" key="1">
    <citation type="submission" date="2021-01" db="EMBL/GenBank/DDBJ databases">
        <authorList>
            <person name="Corre E."/>
            <person name="Pelletier E."/>
            <person name="Niang G."/>
            <person name="Scheremetjew M."/>
            <person name="Finn R."/>
            <person name="Kale V."/>
            <person name="Holt S."/>
            <person name="Cochrane G."/>
            <person name="Meng A."/>
            <person name="Brown T."/>
            <person name="Cohen L."/>
        </authorList>
    </citation>
    <scope>NUCLEOTIDE SEQUENCE</scope>
    <source>
        <strain evidence="1">CCMP127</strain>
    </source>
</reference>
<evidence type="ECO:0000313" key="1">
    <source>
        <dbReference type="EMBL" id="CAE0417826.1"/>
    </source>
</evidence>
<organism evidence="1">
    <name type="scientific">Amphora coffeiformis</name>
    <dbReference type="NCBI Taxonomy" id="265554"/>
    <lineage>
        <taxon>Eukaryota</taxon>
        <taxon>Sar</taxon>
        <taxon>Stramenopiles</taxon>
        <taxon>Ochrophyta</taxon>
        <taxon>Bacillariophyta</taxon>
        <taxon>Bacillariophyceae</taxon>
        <taxon>Bacillariophycidae</taxon>
        <taxon>Thalassiophysales</taxon>
        <taxon>Catenulaceae</taxon>
        <taxon>Amphora</taxon>
    </lineage>
</organism>
<evidence type="ECO:0000313" key="2">
    <source>
        <dbReference type="EMBL" id="CAE0417827.1"/>
    </source>
</evidence>
<dbReference type="AlphaFoldDB" id="A0A6S8MZI5"/>